<feature type="region of interest" description="Disordered" evidence="1">
    <location>
        <begin position="158"/>
        <end position="197"/>
    </location>
</feature>
<dbReference type="OrthoDB" id="565731at2759"/>
<protein>
    <submittedName>
        <fullName evidence="2">Uncharacterized protein</fullName>
    </submittedName>
</protein>
<dbReference type="AlphaFoldDB" id="W8B2L9"/>
<dbReference type="EMBL" id="GAMC01011170">
    <property type="protein sequence ID" value="JAB95385.1"/>
    <property type="molecule type" value="mRNA"/>
</dbReference>
<sequence>MQVIALFRETIAILDTLRKTTEIRALNEFRKKNKTGNSRNKKRKETKRYINERTNSDNSIETNKNVKYRKRISSVYSSPNATKVSSTINKNFLESPKLGLENEMSQHDGSLQLVGSRNLKSSLAEYAKCFDADSEHMLCATFTKNDFEGEICSPHETSKNSINSKMETSDRERKIKRYEDCTRTTRHTQQKQQLEQQQQQIAEKDRLSHLASVIDLTSSLSRKSQIELAPIQTEINTNRSRSNIASKAHAKNMVKTSLVSVKKDGLTKVDKRRSWVSKSFSRSKKRMSKKTELTSSDCSFGTTLEKRQPNNCENVLINAYEKDNSATEEERNHDKLRQEDILSSQINYGVKGNCIDKCSSLKLSERGYAPNKRFTEMMNEVKPYGHNTRFQGIISTDDDRTTNFPDASLPKSEAHNKQICEDNAPSDSVRKIAEHLANQESYFRKKTPKIETSYSTDPSNLRIEPHIHTYDLPVILSEEHDSLIIASNDKNEHSYVNEKVEQQKNIEVGSNWRLSDLQDNRCSADYTDSQLSNRVAGDSKSNSNNNCYKEQRHYNPLHIMNKCENQQMAYLDDSREENVDDAKKDSAAPICYKSINNVNSEGSAVDQNILDAVSRQEASKTDLNVSRVEHSRTIAGMLVEHVGDVYKKFDCSSAGTCKDSFCEEKESPWCEKKGGEKTGKLPSLLKTTETYSIAGSPLAGIIATAADIHIRNTTTYTFTTATALTSTTFNTTTAATTSTTTTTATT</sequence>
<evidence type="ECO:0000313" key="2">
    <source>
        <dbReference type="EMBL" id="JAB95385.1"/>
    </source>
</evidence>
<name>W8B2L9_CERCA</name>
<proteinExistence type="evidence at transcript level"/>
<organism evidence="2">
    <name type="scientific">Ceratitis capitata</name>
    <name type="common">Mediterranean fruit fly</name>
    <name type="synonym">Tephritis capitata</name>
    <dbReference type="NCBI Taxonomy" id="7213"/>
    <lineage>
        <taxon>Eukaryota</taxon>
        <taxon>Metazoa</taxon>
        <taxon>Ecdysozoa</taxon>
        <taxon>Arthropoda</taxon>
        <taxon>Hexapoda</taxon>
        <taxon>Insecta</taxon>
        <taxon>Pterygota</taxon>
        <taxon>Neoptera</taxon>
        <taxon>Endopterygota</taxon>
        <taxon>Diptera</taxon>
        <taxon>Brachycera</taxon>
        <taxon>Muscomorpha</taxon>
        <taxon>Tephritoidea</taxon>
        <taxon>Tephritidae</taxon>
        <taxon>Ceratitis</taxon>
        <taxon>Ceratitis</taxon>
    </lineage>
</organism>
<reference evidence="2" key="1">
    <citation type="submission" date="2013-07" db="EMBL/GenBank/DDBJ databases">
        <authorList>
            <person name="Geib S."/>
        </authorList>
    </citation>
    <scope>NUCLEOTIDE SEQUENCE</scope>
</reference>
<evidence type="ECO:0000256" key="1">
    <source>
        <dbReference type="SAM" id="MobiDB-lite"/>
    </source>
</evidence>
<feature type="non-terminal residue" evidence="2">
    <location>
        <position position="746"/>
    </location>
</feature>
<reference evidence="2" key="2">
    <citation type="journal article" date="2014" name="BMC Genomics">
        <title>A genomic perspective to assessing quality of mass-reared SIT flies used in Mediterranean fruit fly (Ceratitis capitata) eradication in California.</title>
        <authorList>
            <person name="Calla B."/>
            <person name="Hall B."/>
            <person name="Hou S."/>
            <person name="Geib S.M."/>
        </authorList>
    </citation>
    <scope>NUCLEOTIDE SEQUENCE</scope>
</reference>
<feature type="compositionally biased region" description="Basic and acidic residues" evidence="1">
    <location>
        <begin position="167"/>
        <end position="183"/>
    </location>
</feature>
<accession>W8B2L9</accession>